<dbReference type="SUPFAM" id="SSF48695">
    <property type="entry name" value="Multiheme cytochromes"/>
    <property type="match status" value="2"/>
</dbReference>
<evidence type="ECO:0000256" key="5">
    <source>
        <dbReference type="ARBA" id="ARBA00022617"/>
    </source>
</evidence>
<keyword evidence="5" id="KW-0349">Heme</keyword>
<dbReference type="GO" id="GO:0009061">
    <property type="term" value="P:anaerobic respiration"/>
    <property type="evidence" value="ECO:0007669"/>
    <property type="project" value="TreeGrafter"/>
</dbReference>
<dbReference type="PANTHER" id="PTHR30333:SF1">
    <property type="entry name" value="CYTOCHROME C-TYPE PROTEIN NAPC"/>
    <property type="match status" value="1"/>
</dbReference>
<gene>
    <name evidence="14" type="ORF">LCGC14_1478690</name>
</gene>
<sequence length="352" mass="39478">MECGRMKDKVINIVKSILGLIKRHKKLFGVLFIVFVAVALIGGRKFWHYAESSEFCGSCHEMDVHYDSFMSSKHHNEHVHSCHTCHVGPGLKGFLHAKLSDGAHDSFEHMKKTYLTSTNSGLFIDIAEDSIPIINGNCLNCHINEEYTKDKTHLECVSQSKRKIEDGNFKDFFCTDCHIGVVHPSWSADMFKAYAEKKIPPFGIFTEDDCYACHRHATPEVVKEWTKSPHAKQGVSCLECHGDDHGQIVERKGMVLPSKCGECHVTMYTDFAQSRHYTGRIVAEFDGFISSTKNATMRKDCEECHMLGLSQTWDSGPGGSCEGCHPKHLFERTKAAEAKVCEKCHIGGPPHA</sequence>
<keyword evidence="10" id="KW-0408">Iron</keyword>
<dbReference type="GO" id="GO:0009055">
    <property type="term" value="F:electron transfer activity"/>
    <property type="evidence" value="ECO:0007669"/>
    <property type="project" value="TreeGrafter"/>
</dbReference>
<dbReference type="Pfam" id="PF03264">
    <property type="entry name" value="Cytochrom_NNT"/>
    <property type="match status" value="1"/>
</dbReference>
<keyword evidence="11 12" id="KW-0472">Membrane</keyword>
<evidence type="ECO:0000313" key="14">
    <source>
        <dbReference type="EMBL" id="KKM66689.1"/>
    </source>
</evidence>
<feature type="domain" description="NapC/NirT cytochrome c N-terminal" evidence="13">
    <location>
        <begin position="29"/>
        <end position="184"/>
    </location>
</feature>
<dbReference type="Gene3D" id="1.10.1130.10">
    <property type="entry name" value="Flavocytochrome C3, Chain A"/>
    <property type="match status" value="1"/>
</dbReference>
<dbReference type="PANTHER" id="PTHR30333">
    <property type="entry name" value="CYTOCHROME C-TYPE PROTEIN"/>
    <property type="match status" value="1"/>
</dbReference>
<feature type="transmembrane region" description="Helical" evidence="12">
    <location>
        <begin position="27"/>
        <end position="47"/>
    </location>
</feature>
<evidence type="ECO:0000256" key="1">
    <source>
        <dbReference type="ARBA" id="ARBA00004236"/>
    </source>
</evidence>
<keyword evidence="9 12" id="KW-1133">Transmembrane helix</keyword>
<comment type="similarity">
    <text evidence="2">Belongs to the NapC/NirT/NrfH family.</text>
</comment>
<evidence type="ECO:0000256" key="7">
    <source>
        <dbReference type="ARBA" id="ARBA00022723"/>
    </source>
</evidence>
<evidence type="ECO:0000256" key="6">
    <source>
        <dbReference type="ARBA" id="ARBA00022692"/>
    </source>
</evidence>
<dbReference type="InterPro" id="IPR005126">
    <property type="entry name" value="NapC/NirT_cyt_c_N"/>
</dbReference>
<dbReference type="GO" id="GO:0046872">
    <property type="term" value="F:metal ion binding"/>
    <property type="evidence" value="ECO:0007669"/>
    <property type="project" value="UniProtKB-KW"/>
</dbReference>
<protein>
    <recommendedName>
        <fullName evidence="13">NapC/NirT cytochrome c N-terminal domain-containing protein</fullName>
    </recommendedName>
</protein>
<dbReference type="InterPro" id="IPR038266">
    <property type="entry name" value="NapC/NirT_cytc_sf"/>
</dbReference>
<evidence type="ECO:0000256" key="10">
    <source>
        <dbReference type="ARBA" id="ARBA00023004"/>
    </source>
</evidence>
<evidence type="ECO:0000256" key="11">
    <source>
        <dbReference type="ARBA" id="ARBA00023136"/>
    </source>
</evidence>
<dbReference type="EMBL" id="LAZR01010481">
    <property type="protein sequence ID" value="KKM66689.1"/>
    <property type="molecule type" value="Genomic_DNA"/>
</dbReference>
<evidence type="ECO:0000256" key="9">
    <source>
        <dbReference type="ARBA" id="ARBA00022989"/>
    </source>
</evidence>
<organism evidence="14">
    <name type="scientific">marine sediment metagenome</name>
    <dbReference type="NCBI Taxonomy" id="412755"/>
    <lineage>
        <taxon>unclassified sequences</taxon>
        <taxon>metagenomes</taxon>
        <taxon>ecological metagenomes</taxon>
    </lineage>
</organism>
<evidence type="ECO:0000256" key="3">
    <source>
        <dbReference type="ARBA" id="ARBA00022448"/>
    </source>
</evidence>
<keyword evidence="7" id="KW-0479">Metal-binding</keyword>
<evidence type="ECO:0000259" key="13">
    <source>
        <dbReference type="Pfam" id="PF03264"/>
    </source>
</evidence>
<evidence type="ECO:0000256" key="8">
    <source>
        <dbReference type="ARBA" id="ARBA00022982"/>
    </source>
</evidence>
<dbReference type="AlphaFoldDB" id="A0A0F9JA73"/>
<feature type="non-terminal residue" evidence="14">
    <location>
        <position position="352"/>
    </location>
</feature>
<evidence type="ECO:0000256" key="4">
    <source>
        <dbReference type="ARBA" id="ARBA00022475"/>
    </source>
</evidence>
<proteinExistence type="inferred from homology"/>
<dbReference type="GO" id="GO:0005886">
    <property type="term" value="C:plasma membrane"/>
    <property type="evidence" value="ECO:0007669"/>
    <property type="project" value="UniProtKB-SubCell"/>
</dbReference>
<name>A0A0F9JA73_9ZZZZ</name>
<comment type="subcellular location">
    <subcellularLocation>
        <location evidence="1">Cell membrane</location>
    </subcellularLocation>
</comment>
<dbReference type="InterPro" id="IPR051174">
    <property type="entry name" value="Cytochrome_c-type_ET"/>
</dbReference>
<evidence type="ECO:0000256" key="12">
    <source>
        <dbReference type="SAM" id="Phobius"/>
    </source>
</evidence>
<keyword evidence="4" id="KW-1003">Cell membrane</keyword>
<reference evidence="14" key="1">
    <citation type="journal article" date="2015" name="Nature">
        <title>Complex archaea that bridge the gap between prokaryotes and eukaryotes.</title>
        <authorList>
            <person name="Spang A."/>
            <person name="Saw J.H."/>
            <person name="Jorgensen S.L."/>
            <person name="Zaremba-Niedzwiedzka K."/>
            <person name="Martijn J."/>
            <person name="Lind A.E."/>
            <person name="van Eijk R."/>
            <person name="Schleper C."/>
            <person name="Guy L."/>
            <person name="Ettema T.J."/>
        </authorList>
    </citation>
    <scope>NUCLEOTIDE SEQUENCE</scope>
</reference>
<dbReference type="Gene3D" id="1.10.3820.10">
    <property type="entry name" value="Di-heme elbow motif domain"/>
    <property type="match status" value="1"/>
</dbReference>
<dbReference type="InterPro" id="IPR036280">
    <property type="entry name" value="Multihaem_cyt_sf"/>
</dbReference>
<accession>A0A0F9JA73</accession>
<keyword evidence="3" id="KW-0813">Transport</keyword>
<evidence type="ECO:0000256" key="2">
    <source>
        <dbReference type="ARBA" id="ARBA00007395"/>
    </source>
</evidence>
<keyword evidence="8" id="KW-0249">Electron transport</keyword>
<comment type="caution">
    <text evidence="14">The sequence shown here is derived from an EMBL/GenBank/DDBJ whole genome shotgun (WGS) entry which is preliminary data.</text>
</comment>
<keyword evidence="6 12" id="KW-0812">Transmembrane</keyword>